<protein>
    <recommendedName>
        <fullName evidence="4">CopG family transcriptional regulator</fullName>
    </recommendedName>
</protein>
<feature type="region of interest" description="Disordered" evidence="1">
    <location>
        <begin position="61"/>
        <end position="91"/>
    </location>
</feature>
<dbReference type="EMBL" id="JAYWVC010000148">
    <property type="protein sequence ID" value="MED7826282.1"/>
    <property type="molecule type" value="Genomic_DNA"/>
</dbReference>
<sequence length="91" mass="9791">MATQRAGHTENVSVSLPADLVAVLRERTGKRGLSSYITEAVRHQLEMDGLAEIVAAQEAEHGPLTEAEIEAASRELFGHSRSEVDEGKHAA</sequence>
<organism evidence="2 3">
    <name type="scientific">Streptomyces chiangmaiensis</name>
    <dbReference type="NCBI Taxonomy" id="766497"/>
    <lineage>
        <taxon>Bacteria</taxon>
        <taxon>Bacillati</taxon>
        <taxon>Actinomycetota</taxon>
        <taxon>Actinomycetes</taxon>
        <taxon>Kitasatosporales</taxon>
        <taxon>Streptomycetaceae</taxon>
        <taxon>Streptomyces</taxon>
    </lineage>
</organism>
<proteinExistence type="predicted"/>
<dbReference type="Proteomes" id="UP001333996">
    <property type="component" value="Unassembled WGS sequence"/>
</dbReference>
<evidence type="ECO:0000256" key="1">
    <source>
        <dbReference type="SAM" id="MobiDB-lite"/>
    </source>
</evidence>
<feature type="compositionally biased region" description="Basic and acidic residues" evidence="1">
    <location>
        <begin position="71"/>
        <end position="91"/>
    </location>
</feature>
<gene>
    <name evidence="2" type="ORF">VXC91_31085</name>
</gene>
<evidence type="ECO:0000313" key="2">
    <source>
        <dbReference type="EMBL" id="MED7826282.1"/>
    </source>
</evidence>
<comment type="caution">
    <text evidence="2">The sequence shown here is derived from an EMBL/GenBank/DDBJ whole genome shotgun (WGS) entry which is preliminary data.</text>
</comment>
<accession>A0ABU7FRC9</accession>
<keyword evidence="3" id="KW-1185">Reference proteome</keyword>
<reference evidence="2" key="1">
    <citation type="submission" date="2024-01" db="EMBL/GenBank/DDBJ databases">
        <title>First draft genome sequence data of TA4-1, the type strain of Gram-positive actinobacterium Streptomyces chiangmaiensis.</title>
        <authorList>
            <person name="Yasawong M."/>
            <person name="Nantapong N."/>
        </authorList>
    </citation>
    <scope>NUCLEOTIDE SEQUENCE</scope>
    <source>
        <strain evidence="2">TA4-1</strain>
    </source>
</reference>
<evidence type="ECO:0008006" key="4">
    <source>
        <dbReference type="Google" id="ProtNLM"/>
    </source>
</evidence>
<dbReference type="RefSeq" id="WP_329510682.1">
    <property type="nucleotide sequence ID" value="NZ_BAAAYZ010000065.1"/>
</dbReference>
<evidence type="ECO:0000313" key="3">
    <source>
        <dbReference type="Proteomes" id="UP001333996"/>
    </source>
</evidence>
<name>A0ABU7FRC9_9ACTN</name>